<accession>A0A2K8Z2U4</accession>
<dbReference type="AlphaFoldDB" id="A0A2K8Z2U4"/>
<protein>
    <submittedName>
        <fullName evidence="1">Uncharacterized protein</fullName>
    </submittedName>
</protein>
<dbReference type="Proteomes" id="UP000232883">
    <property type="component" value="Chromosome"/>
</dbReference>
<organism evidence="1 2">
    <name type="scientific">Spirosoma pollinicola</name>
    <dbReference type="NCBI Taxonomy" id="2057025"/>
    <lineage>
        <taxon>Bacteria</taxon>
        <taxon>Pseudomonadati</taxon>
        <taxon>Bacteroidota</taxon>
        <taxon>Cytophagia</taxon>
        <taxon>Cytophagales</taxon>
        <taxon>Cytophagaceae</taxon>
        <taxon>Spirosoma</taxon>
    </lineage>
</organism>
<name>A0A2K8Z2U4_9BACT</name>
<proteinExistence type="predicted"/>
<keyword evidence="2" id="KW-1185">Reference proteome</keyword>
<gene>
    <name evidence="1" type="ORF">CWM47_21365</name>
</gene>
<dbReference type="EMBL" id="CP025096">
    <property type="protein sequence ID" value="AUD04159.1"/>
    <property type="molecule type" value="Genomic_DNA"/>
</dbReference>
<evidence type="ECO:0000313" key="1">
    <source>
        <dbReference type="EMBL" id="AUD04159.1"/>
    </source>
</evidence>
<dbReference type="RefSeq" id="WP_100990225.1">
    <property type="nucleotide sequence ID" value="NZ_CP025096.1"/>
</dbReference>
<reference evidence="1 2" key="1">
    <citation type="submission" date="2017-11" db="EMBL/GenBank/DDBJ databases">
        <title>Taxonomic description and genome sequences of Spirosoma HA7 sp. nov., isolated from pollen microhabitat of Corylus avellana.</title>
        <authorList>
            <person name="Ambika Manirajan B."/>
            <person name="Suarez C."/>
            <person name="Ratering S."/>
            <person name="Geissler-Plaum R."/>
            <person name="Cardinale M."/>
            <person name="Sylvia S."/>
        </authorList>
    </citation>
    <scope>NUCLEOTIDE SEQUENCE [LARGE SCALE GENOMIC DNA]</scope>
    <source>
        <strain evidence="1 2">HA7</strain>
    </source>
</reference>
<dbReference type="KEGG" id="spir:CWM47_21365"/>
<dbReference type="OrthoDB" id="886486at2"/>
<sequence>MKASIVILLIGASTAFQCGKNNEVNLACVKGKYLGIYCEGAVIQILDNIPISKNWKSPFTSQNYQNCVVASLDTTIFKGTGSYPSVLARSTDSTFYFTYKDGGYPRKEYNLCEPSAFITITGVSETTCP</sequence>
<evidence type="ECO:0000313" key="2">
    <source>
        <dbReference type="Proteomes" id="UP000232883"/>
    </source>
</evidence>